<feature type="binding site" evidence="7">
    <location>
        <position position="297"/>
    </location>
    <ligand>
        <name>Fe cation</name>
        <dbReference type="ChEBI" id="CHEBI:24875"/>
        <note>catalytic</note>
    </ligand>
</feature>
<keyword evidence="4 7" id="KW-0408">Iron</keyword>
<feature type="binding site" evidence="7">
    <location>
        <position position="248"/>
    </location>
    <ligand>
        <name>Fe cation</name>
        <dbReference type="ChEBI" id="CHEBI:24875"/>
        <note>catalytic</note>
    </ligand>
</feature>
<comment type="catalytic activity">
    <reaction evidence="6">
        <text>all-trans-zeaxanthin + 2 O2 = 4,9-dimethyldodeca-2,4,6,8,10-pentaenedial + 2 (3R)-hydroxy-beta-ionone</text>
        <dbReference type="Rhea" id="RHEA:26393"/>
        <dbReference type="ChEBI" id="CHEBI:15379"/>
        <dbReference type="ChEBI" id="CHEBI:27547"/>
        <dbReference type="ChEBI" id="CHEBI:53171"/>
        <dbReference type="ChEBI" id="CHEBI:53173"/>
        <dbReference type="EC" id="1.14.99.n4"/>
    </reaction>
</comment>
<protein>
    <recommendedName>
        <fullName evidence="5">carotenoid 9,10-dioxygenase</fullName>
        <ecNumber evidence="5">1.14.99.n4</ecNumber>
    </recommendedName>
</protein>
<proteinExistence type="inferred from homology"/>
<dbReference type="PANTHER" id="PTHR10543:SF89">
    <property type="entry name" value="CAROTENOID 9,10(9',10')-CLEAVAGE DIOXYGENASE 1"/>
    <property type="match status" value="1"/>
</dbReference>
<feature type="binding site" evidence="7">
    <location>
        <position position="376"/>
    </location>
    <ligand>
        <name>Fe cation</name>
        <dbReference type="ChEBI" id="CHEBI:24875"/>
        <note>catalytic</note>
    </ligand>
</feature>
<dbReference type="AlphaFoldDB" id="A0A7S0WUG4"/>
<evidence type="ECO:0000256" key="7">
    <source>
        <dbReference type="PIRSR" id="PIRSR604294-1"/>
    </source>
</evidence>
<accession>A0A7S0WUG4</accession>
<dbReference type="GO" id="GO:0046872">
    <property type="term" value="F:metal ion binding"/>
    <property type="evidence" value="ECO:0007669"/>
    <property type="project" value="UniProtKB-KW"/>
</dbReference>
<comment type="cofactor">
    <cofactor evidence="7">
        <name>Fe(2+)</name>
        <dbReference type="ChEBI" id="CHEBI:29033"/>
    </cofactor>
    <text evidence="7">Binds 1 Fe(2+) ion per subunit.</text>
</comment>
<evidence type="ECO:0000256" key="6">
    <source>
        <dbReference type="ARBA" id="ARBA00048709"/>
    </source>
</evidence>
<sequence length="591" mass="64047">MSNDDKLVHQILDKAGPVGKIVVPLATIATTGVVLLHASKWLVRVLFDAVARGNSGAANPGADYLAGNFGPVRDEIATGELEVEGTLPADLSGAYVRTGPNPALDPVGGYHWFDGDGMLHGVRLRGGRAVGYANHQVRTARLAVERKAGRPLYMKMGDIVGKRGLLILLLDTLKRKLGICPRKGGSGTANTALVFHARRLLALHEGDLPYAVRVACDGVIDTLGRLQVGGPGSASPESPAFPSPFTAHPKVDARTGEMFFFGYSFDTRPYVRAGLMDKSGALLRQWAVHTPWPAMMHDCAITENYAVLLHMPLCFDGEAMVKRNSLPLAFMKDRSARIGLLRRDAPGLPAGVSVLDPKAPAAPVTWFELPAQYVFHVANAWEDGDGRVHVFACTFPEFSFNFDAVDVKSGGAQQPRAPPPESERQRLTEYVLDPATGKATSTQLSATYADFPVMHPGLVGYRSRWAWGATFDYKAITVEAQGIAKYDLLGHAEGSGEGAKDACVGHIRFPEGCYGGEAYYVPRHADPTQGAEDDGWLLVYVYDSRTDSSTLNVYDAATMAQQPLARVRLPRRVPYGFHSLWVREEQLAQQA</sequence>
<name>A0A7S0WUG4_9CHLO</name>
<dbReference type="EMBL" id="HBFB01021169">
    <property type="protein sequence ID" value="CAD8684669.1"/>
    <property type="molecule type" value="Transcribed_RNA"/>
</dbReference>
<dbReference type="PANTHER" id="PTHR10543">
    <property type="entry name" value="BETA-CAROTENE DIOXYGENASE"/>
    <property type="match status" value="1"/>
</dbReference>
<evidence type="ECO:0000256" key="3">
    <source>
        <dbReference type="ARBA" id="ARBA00023002"/>
    </source>
</evidence>
<reference evidence="8" key="1">
    <citation type="submission" date="2021-01" db="EMBL/GenBank/DDBJ databases">
        <authorList>
            <person name="Corre E."/>
            <person name="Pelletier E."/>
            <person name="Niang G."/>
            <person name="Scheremetjew M."/>
            <person name="Finn R."/>
            <person name="Kale V."/>
            <person name="Holt S."/>
            <person name="Cochrane G."/>
            <person name="Meng A."/>
            <person name="Brown T."/>
            <person name="Cohen L."/>
        </authorList>
    </citation>
    <scope>NUCLEOTIDE SEQUENCE</scope>
    <source>
        <strain evidence="8">SAG 11-49</strain>
    </source>
</reference>
<dbReference type="EC" id="1.14.99.n4" evidence="5"/>
<organism evidence="8">
    <name type="scientific">Chlamydomonas leiostraca</name>
    <dbReference type="NCBI Taxonomy" id="1034604"/>
    <lineage>
        <taxon>Eukaryota</taxon>
        <taxon>Viridiplantae</taxon>
        <taxon>Chlorophyta</taxon>
        <taxon>core chlorophytes</taxon>
        <taxon>Chlorophyceae</taxon>
        <taxon>CS clade</taxon>
        <taxon>Chlamydomonadales</taxon>
        <taxon>Chlamydomonadaceae</taxon>
        <taxon>Chlamydomonas</taxon>
    </lineage>
</organism>
<gene>
    <name evidence="8" type="ORF">CLEI1391_LOCUS11910</name>
</gene>
<evidence type="ECO:0000256" key="5">
    <source>
        <dbReference type="ARBA" id="ARBA00039084"/>
    </source>
</evidence>
<dbReference type="GO" id="GO:0009570">
    <property type="term" value="C:chloroplast stroma"/>
    <property type="evidence" value="ECO:0007669"/>
    <property type="project" value="TreeGrafter"/>
</dbReference>
<dbReference type="Pfam" id="PF03055">
    <property type="entry name" value="RPE65"/>
    <property type="match status" value="1"/>
</dbReference>
<comment type="similarity">
    <text evidence="1">Belongs to the carotenoid oxygenase family.</text>
</comment>
<evidence type="ECO:0000256" key="1">
    <source>
        <dbReference type="ARBA" id="ARBA00006787"/>
    </source>
</evidence>
<keyword evidence="3" id="KW-0560">Oxidoreductase</keyword>
<keyword evidence="2 7" id="KW-0479">Metal-binding</keyword>
<dbReference type="GO" id="GO:0016121">
    <property type="term" value="P:carotene catabolic process"/>
    <property type="evidence" value="ECO:0007669"/>
    <property type="project" value="TreeGrafter"/>
</dbReference>
<evidence type="ECO:0000256" key="2">
    <source>
        <dbReference type="ARBA" id="ARBA00022723"/>
    </source>
</evidence>
<dbReference type="InterPro" id="IPR004294">
    <property type="entry name" value="Carotenoid_Oase"/>
</dbReference>
<dbReference type="GO" id="GO:0010436">
    <property type="term" value="F:carotenoid dioxygenase activity"/>
    <property type="evidence" value="ECO:0007669"/>
    <property type="project" value="TreeGrafter"/>
</dbReference>
<evidence type="ECO:0000256" key="4">
    <source>
        <dbReference type="ARBA" id="ARBA00023004"/>
    </source>
</evidence>
<feature type="binding site" evidence="7">
    <location>
        <position position="578"/>
    </location>
    <ligand>
        <name>Fe cation</name>
        <dbReference type="ChEBI" id="CHEBI:24875"/>
        <note>catalytic</note>
    </ligand>
</feature>
<evidence type="ECO:0000313" key="8">
    <source>
        <dbReference type="EMBL" id="CAD8684669.1"/>
    </source>
</evidence>